<dbReference type="AlphaFoldDB" id="A0A6A5AR37"/>
<dbReference type="InterPro" id="IPR001611">
    <property type="entry name" value="Leu-rich_rpt"/>
</dbReference>
<evidence type="ECO:0000256" key="1">
    <source>
        <dbReference type="ARBA" id="ARBA00022614"/>
    </source>
</evidence>
<organism evidence="3 4">
    <name type="scientific">Aphanomyces astaci</name>
    <name type="common">Crayfish plague agent</name>
    <dbReference type="NCBI Taxonomy" id="112090"/>
    <lineage>
        <taxon>Eukaryota</taxon>
        <taxon>Sar</taxon>
        <taxon>Stramenopiles</taxon>
        <taxon>Oomycota</taxon>
        <taxon>Saprolegniomycetes</taxon>
        <taxon>Saprolegniales</taxon>
        <taxon>Verrucalvaceae</taxon>
        <taxon>Aphanomyces</taxon>
    </lineage>
</organism>
<dbReference type="EMBL" id="VJMI01009086">
    <property type="protein sequence ID" value="KAF0759755.1"/>
    <property type="molecule type" value="Genomic_DNA"/>
</dbReference>
<proteinExistence type="predicted"/>
<evidence type="ECO:0000313" key="4">
    <source>
        <dbReference type="Proteomes" id="UP000469452"/>
    </source>
</evidence>
<reference evidence="3 4" key="1">
    <citation type="submission" date="2019-06" db="EMBL/GenBank/DDBJ databases">
        <title>Genomics analysis of Aphanomyces spp. identifies a new class of oomycete effector associated with host adaptation.</title>
        <authorList>
            <person name="Gaulin E."/>
        </authorList>
    </citation>
    <scope>NUCLEOTIDE SEQUENCE [LARGE SCALE GENOMIC DNA]</scope>
    <source>
        <strain evidence="3 4">E</strain>
    </source>
</reference>
<dbReference type="InterPro" id="IPR032675">
    <property type="entry name" value="LRR_dom_sf"/>
</dbReference>
<dbReference type="PANTHER" id="PTHR45973:SF35">
    <property type="entry name" value="LEUCINE-RICH REPEAT-CONTAINING PROTEIN 43"/>
    <property type="match status" value="1"/>
</dbReference>
<dbReference type="PROSITE" id="PS51450">
    <property type="entry name" value="LRR"/>
    <property type="match status" value="1"/>
</dbReference>
<name>A0A6A5AR37_APHAT</name>
<dbReference type="InterPro" id="IPR050576">
    <property type="entry name" value="Cilia_flagella_integrity"/>
</dbReference>
<dbReference type="InterPro" id="IPR025875">
    <property type="entry name" value="Leu-rich_rpt_4"/>
</dbReference>
<evidence type="ECO:0008006" key="5">
    <source>
        <dbReference type="Google" id="ProtNLM"/>
    </source>
</evidence>
<gene>
    <name evidence="3" type="ORF">AaE_003655</name>
</gene>
<sequence length="274" mass="30882">MEASRRRKKKRSHAAITMMDVIKANGMRVVEGTKLNLVAKGIDIIGTVVHAIAQSTTCLYLSQNNIASLDGLAQFTRLKVLSLGGNLLARFDAFDKLAPHLASLRTLHLSGNPLCDAPNYRLRLIYVLPMVHILDGADVTAKEREIAPFLVAQDASLRHVVFENHADISKLEWIVLLIQMHKEFYQVVYGAHDSPLRQRLKGLEPPSPPTWEEAYASVISLQQNTIAKLRGLCERNRRDLIDALKSLLIRDPGHRLQQARLDDEQRRHDLALDR</sequence>
<dbReference type="PANTHER" id="PTHR45973">
    <property type="entry name" value="PROTEIN PHOSPHATASE 1 REGULATORY SUBUNIT SDS22-RELATED"/>
    <property type="match status" value="1"/>
</dbReference>
<evidence type="ECO:0000313" key="3">
    <source>
        <dbReference type="EMBL" id="KAF0759755.1"/>
    </source>
</evidence>
<accession>A0A6A5AR37</accession>
<dbReference type="Gene3D" id="3.80.10.10">
    <property type="entry name" value="Ribonuclease Inhibitor"/>
    <property type="match status" value="1"/>
</dbReference>
<protein>
    <recommendedName>
        <fullName evidence="5">U2A'/phosphoprotein 32 family A C-terminal domain-containing protein</fullName>
    </recommendedName>
</protein>
<dbReference type="SUPFAM" id="SSF52058">
    <property type="entry name" value="L domain-like"/>
    <property type="match status" value="1"/>
</dbReference>
<dbReference type="Pfam" id="PF12799">
    <property type="entry name" value="LRR_4"/>
    <property type="match status" value="1"/>
</dbReference>
<keyword evidence="1" id="KW-0433">Leucine-rich repeat</keyword>
<evidence type="ECO:0000256" key="2">
    <source>
        <dbReference type="ARBA" id="ARBA00022737"/>
    </source>
</evidence>
<dbReference type="Proteomes" id="UP000469452">
    <property type="component" value="Unassembled WGS sequence"/>
</dbReference>
<keyword evidence="2" id="KW-0677">Repeat</keyword>
<comment type="caution">
    <text evidence="3">The sequence shown here is derived from an EMBL/GenBank/DDBJ whole genome shotgun (WGS) entry which is preliminary data.</text>
</comment>
<feature type="non-terminal residue" evidence="3">
    <location>
        <position position="274"/>
    </location>
</feature>